<dbReference type="Gene3D" id="3.30.70.270">
    <property type="match status" value="1"/>
</dbReference>
<dbReference type="GO" id="GO:0003964">
    <property type="term" value="F:RNA-directed DNA polymerase activity"/>
    <property type="evidence" value="ECO:0007669"/>
    <property type="project" value="UniProtKB-KW"/>
</dbReference>
<dbReference type="SUPFAM" id="SSF56672">
    <property type="entry name" value="DNA/RNA polymerases"/>
    <property type="match status" value="1"/>
</dbReference>
<dbReference type="InterPro" id="IPR043502">
    <property type="entry name" value="DNA/RNA_pol_sf"/>
</dbReference>
<feature type="domain" description="Reverse transcriptase" evidence="1">
    <location>
        <begin position="22"/>
        <end position="102"/>
    </location>
</feature>
<dbReference type="Proteomes" id="UP000695022">
    <property type="component" value="Unplaced"/>
</dbReference>
<proteinExistence type="predicted"/>
<gene>
    <name evidence="3" type="primary">LOC106817724</name>
</gene>
<evidence type="ECO:0000313" key="3">
    <source>
        <dbReference type="RefSeq" id="XP_014677900.1"/>
    </source>
</evidence>
<dbReference type="CDD" id="cd01647">
    <property type="entry name" value="RT_LTR"/>
    <property type="match status" value="1"/>
</dbReference>
<dbReference type="GeneID" id="106817724"/>
<protein>
    <submittedName>
        <fullName evidence="3">RNA-directed DNA polymerase homolog</fullName>
    </submittedName>
</protein>
<evidence type="ECO:0000313" key="2">
    <source>
        <dbReference type="Proteomes" id="UP000695022"/>
    </source>
</evidence>
<dbReference type="InterPro" id="IPR000477">
    <property type="entry name" value="RT_dom"/>
</dbReference>
<keyword evidence="3" id="KW-0548">Nucleotidyltransferase</keyword>
<dbReference type="Gene3D" id="3.10.10.10">
    <property type="entry name" value="HIV Type 1 Reverse Transcriptase, subunit A, domain 1"/>
    <property type="match status" value="1"/>
</dbReference>
<dbReference type="PANTHER" id="PTHR24559">
    <property type="entry name" value="TRANSPOSON TY3-I GAG-POL POLYPROTEIN"/>
    <property type="match status" value="1"/>
</dbReference>
<dbReference type="InterPro" id="IPR053134">
    <property type="entry name" value="RNA-dir_DNA_polymerase"/>
</dbReference>
<organism evidence="2 3">
    <name type="scientific">Priapulus caudatus</name>
    <name type="common">Priapulid worm</name>
    <dbReference type="NCBI Taxonomy" id="37621"/>
    <lineage>
        <taxon>Eukaryota</taxon>
        <taxon>Metazoa</taxon>
        <taxon>Ecdysozoa</taxon>
        <taxon>Scalidophora</taxon>
        <taxon>Priapulida</taxon>
        <taxon>Priapulimorpha</taxon>
        <taxon>Priapulimorphida</taxon>
        <taxon>Priapulidae</taxon>
        <taxon>Priapulus</taxon>
    </lineage>
</organism>
<dbReference type="Pfam" id="PF00078">
    <property type="entry name" value="RVT_1"/>
    <property type="match status" value="1"/>
</dbReference>
<accession>A0ABM1F0C9</accession>
<keyword evidence="2" id="KW-1185">Reference proteome</keyword>
<reference evidence="3" key="1">
    <citation type="submission" date="2025-08" db="UniProtKB">
        <authorList>
            <consortium name="RefSeq"/>
        </authorList>
    </citation>
    <scope>IDENTIFICATION</scope>
</reference>
<sequence length="109" mass="12186">MLKDGMICPSSSPWASPVVLVTKKNGSPRFCIDYRQLNAATVKDAYSLPRIDDTLDSLAGAQWFSTLDLTSGYWQVDMDPRDAQKTAFSTSEGLFEFKVMPFVYSSMIE</sequence>
<name>A0ABM1F0C9_PRICU</name>
<keyword evidence="3" id="KW-0695">RNA-directed DNA polymerase</keyword>
<dbReference type="RefSeq" id="XP_014677900.1">
    <property type="nucleotide sequence ID" value="XM_014822414.1"/>
</dbReference>
<keyword evidence="3" id="KW-0808">Transferase</keyword>
<evidence type="ECO:0000259" key="1">
    <source>
        <dbReference type="Pfam" id="PF00078"/>
    </source>
</evidence>
<dbReference type="InterPro" id="IPR043128">
    <property type="entry name" value="Rev_trsase/Diguanyl_cyclase"/>
</dbReference>
<dbReference type="PANTHER" id="PTHR24559:SF435">
    <property type="entry name" value="RIBONUCLEASE H"/>
    <property type="match status" value="1"/>
</dbReference>